<keyword evidence="3 6" id="KW-0378">Hydrolase</keyword>
<comment type="caution">
    <text evidence="8">The sequence shown here is derived from an EMBL/GenBank/DDBJ whole genome shotgun (WGS) entry which is preliminary data.</text>
</comment>
<comment type="similarity">
    <text evidence="6">Belongs to the cytidine and deoxycytidylate deaminase family.</text>
</comment>
<organism evidence="8 9">
    <name type="scientific">Brevibacterium senegalense</name>
    <dbReference type="NCBI Taxonomy" id="1033736"/>
    <lineage>
        <taxon>Bacteria</taxon>
        <taxon>Bacillati</taxon>
        <taxon>Actinomycetota</taxon>
        <taxon>Actinomycetes</taxon>
        <taxon>Micrococcales</taxon>
        <taxon>Brevibacteriaceae</taxon>
        <taxon>Brevibacterium</taxon>
    </lineage>
</organism>
<reference evidence="8" key="1">
    <citation type="journal article" date="2021" name="PeerJ">
        <title>Extensive microbial diversity within the chicken gut microbiome revealed by metagenomics and culture.</title>
        <authorList>
            <person name="Gilroy R."/>
            <person name="Ravi A."/>
            <person name="Getino M."/>
            <person name="Pursley I."/>
            <person name="Horton D.L."/>
            <person name="Alikhan N.F."/>
            <person name="Baker D."/>
            <person name="Gharbi K."/>
            <person name="Hall N."/>
            <person name="Watson M."/>
            <person name="Adriaenssens E.M."/>
            <person name="Foster-Nyarko E."/>
            <person name="Jarju S."/>
            <person name="Secka A."/>
            <person name="Antonio M."/>
            <person name="Oren A."/>
            <person name="Chaudhuri R.R."/>
            <person name="La Ragione R."/>
            <person name="Hildebrand F."/>
            <person name="Pallen M.J."/>
        </authorList>
    </citation>
    <scope>NUCLEOTIDE SEQUENCE</scope>
    <source>
        <strain evidence="8">ChiGjej5B5-7349</strain>
    </source>
</reference>
<evidence type="ECO:0000313" key="8">
    <source>
        <dbReference type="EMBL" id="HJG80359.1"/>
    </source>
</evidence>
<dbReference type="Gene3D" id="3.40.140.10">
    <property type="entry name" value="Cytidine Deaminase, domain 2"/>
    <property type="match status" value="1"/>
</dbReference>
<dbReference type="Proteomes" id="UP000784435">
    <property type="component" value="Unassembled WGS sequence"/>
</dbReference>
<accession>A0A921MDQ3</accession>
<feature type="binding site" evidence="6">
    <location>
        <position position="47"/>
    </location>
    <ligand>
        <name>Zn(2+)</name>
        <dbReference type="ChEBI" id="CHEBI:29105"/>
        <note>catalytic</note>
    </ligand>
</feature>
<feature type="active site" description="Proton donor" evidence="6">
    <location>
        <position position="49"/>
    </location>
</feature>
<name>A0A921MDQ3_9MICO</name>
<dbReference type="PANTHER" id="PTHR11079">
    <property type="entry name" value="CYTOSINE DEAMINASE FAMILY MEMBER"/>
    <property type="match status" value="1"/>
</dbReference>
<evidence type="ECO:0000256" key="3">
    <source>
        <dbReference type="ARBA" id="ARBA00022801"/>
    </source>
</evidence>
<dbReference type="InterPro" id="IPR028883">
    <property type="entry name" value="tRNA_aden_deaminase"/>
</dbReference>
<keyword evidence="2 6" id="KW-0479">Metal-binding</keyword>
<keyword evidence="1 6" id="KW-0819">tRNA processing</keyword>
<feature type="binding site" evidence="6">
    <location>
        <position position="80"/>
    </location>
    <ligand>
        <name>Zn(2+)</name>
        <dbReference type="ChEBI" id="CHEBI:29105"/>
        <note>catalytic</note>
    </ligand>
</feature>
<dbReference type="HAMAP" id="MF_00972">
    <property type="entry name" value="tRNA_aden_deaminase"/>
    <property type="match status" value="1"/>
</dbReference>
<dbReference type="InterPro" id="IPR002125">
    <property type="entry name" value="CMP_dCMP_dom"/>
</dbReference>
<proteinExistence type="inferred from homology"/>
<dbReference type="EC" id="3.5.4.33" evidence="6"/>
<evidence type="ECO:0000256" key="6">
    <source>
        <dbReference type="HAMAP-Rule" id="MF_00972"/>
    </source>
</evidence>
<dbReference type="GO" id="GO:0008270">
    <property type="term" value="F:zinc ion binding"/>
    <property type="evidence" value="ECO:0007669"/>
    <property type="project" value="UniProtKB-UniRule"/>
</dbReference>
<dbReference type="GO" id="GO:0052717">
    <property type="term" value="F:tRNA-specific adenosine-34 deaminase activity"/>
    <property type="evidence" value="ECO:0007669"/>
    <property type="project" value="UniProtKB-UniRule"/>
</dbReference>
<feature type="binding site" evidence="6">
    <location>
        <position position="77"/>
    </location>
    <ligand>
        <name>Zn(2+)</name>
        <dbReference type="ChEBI" id="CHEBI:29105"/>
        <note>catalytic</note>
    </ligand>
</feature>
<feature type="domain" description="CMP/dCMP-type deaminase" evidence="7">
    <location>
        <begin position="1"/>
        <end position="106"/>
    </location>
</feature>
<gene>
    <name evidence="6" type="primary">tadA</name>
    <name evidence="8" type="ORF">K8V08_08100</name>
</gene>
<evidence type="ECO:0000256" key="1">
    <source>
        <dbReference type="ARBA" id="ARBA00022694"/>
    </source>
</evidence>
<dbReference type="GO" id="GO:0002100">
    <property type="term" value="P:tRNA wobble adenosine to inosine editing"/>
    <property type="evidence" value="ECO:0007669"/>
    <property type="project" value="UniProtKB-UniRule"/>
</dbReference>
<dbReference type="CDD" id="cd01285">
    <property type="entry name" value="nucleoside_deaminase"/>
    <property type="match status" value="1"/>
</dbReference>
<evidence type="ECO:0000256" key="4">
    <source>
        <dbReference type="ARBA" id="ARBA00022833"/>
    </source>
</evidence>
<dbReference type="InterPro" id="IPR016193">
    <property type="entry name" value="Cytidine_deaminase-like"/>
</dbReference>
<sequence>MRMALAVAAEAAASSDVPVGALVIDSEGTVRGIGHNVREAVHDPTGHAEVVALRAAAANLGRWRLDGTVLVVTLEPCVMCTGAAVAARVDGIVFGAWDDKAGACGSVWDLARDRASLHRPEVTAGVLAGECAQLLTDFFAQHRGED</sequence>
<dbReference type="SUPFAM" id="SSF53927">
    <property type="entry name" value="Cytidine deaminase-like"/>
    <property type="match status" value="1"/>
</dbReference>
<evidence type="ECO:0000256" key="5">
    <source>
        <dbReference type="ARBA" id="ARBA00048045"/>
    </source>
</evidence>
<dbReference type="EMBL" id="DYUK01000175">
    <property type="protein sequence ID" value="HJG80359.1"/>
    <property type="molecule type" value="Genomic_DNA"/>
</dbReference>
<evidence type="ECO:0000256" key="2">
    <source>
        <dbReference type="ARBA" id="ARBA00022723"/>
    </source>
</evidence>
<reference evidence="8" key="2">
    <citation type="submission" date="2021-09" db="EMBL/GenBank/DDBJ databases">
        <authorList>
            <person name="Gilroy R."/>
        </authorList>
    </citation>
    <scope>NUCLEOTIDE SEQUENCE</scope>
    <source>
        <strain evidence="8">ChiGjej5B5-7349</strain>
    </source>
</reference>
<protein>
    <recommendedName>
        <fullName evidence="6">tRNA-specific adenosine deaminase</fullName>
        <ecNumber evidence="6">3.5.4.33</ecNumber>
    </recommendedName>
</protein>
<dbReference type="Pfam" id="PF00383">
    <property type="entry name" value="dCMP_cyt_deam_1"/>
    <property type="match status" value="1"/>
</dbReference>
<comment type="catalytic activity">
    <reaction evidence="5 6">
        <text>adenosine(34) in tRNA + H2O + H(+) = inosine(34) in tRNA + NH4(+)</text>
        <dbReference type="Rhea" id="RHEA:43168"/>
        <dbReference type="Rhea" id="RHEA-COMP:10373"/>
        <dbReference type="Rhea" id="RHEA-COMP:10374"/>
        <dbReference type="ChEBI" id="CHEBI:15377"/>
        <dbReference type="ChEBI" id="CHEBI:15378"/>
        <dbReference type="ChEBI" id="CHEBI:28938"/>
        <dbReference type="ChEBI" id="CHEBI:74411"/>
        <dbReference type="ChEBI" id="CHEBI:82852"/>
        <dbReference type="EC" id="3.5.4.33"/>
    </reaction>
</comment>
<comment type="cofactor">
    <cofactor evidence="6">
        <name>Zn(2+)</name>
        <dbReference type="ChEBI" id="CHEBI:29105"/>
    </cofactor>
    <text evidence="6">Binds 1 zinc ion per subunit.</text>
</comment>
<comment type="function">
    <text evidence="6">Catalyzes the deamination of adenosine to inosine at the wobble position 34 of tRNA(Arg2).</text>
</comment>
<dbReference type="PANTHER" id="PTHR11079:SF202">
    <property type="entry name" value="TRNA-SPECIFIC ADENOSINE DEAMINASE"/>
    <property type="match status" value="1"/>
</dbReference>
<dbReference type="PROSITE" id="PS51747">
    <property type="entry name" value="CYT_DCMP_DEAMINASES_2"/>
    <property type="match status" value="1"/>
</dbReference>
<evidence type="ECO:0000313" key="9">
    <source>
        <dbReference type="Proteomes" id="UP000784435"/>
    </source>
</evidence>
<dbReference type="AlphaFoldDB" id="A0A921MDQ3"/>
<keyword evidence="4 6" id="KW-0862">Zinc</keyword>
<comment type="subunit">
    <text evidence="6">Homodimer.</text>
</comment>
<evidence type="ECO:0000259" key="7">
    <source>
        <dbReference type="PROSITE" id="PS51747"/>
    </source>
</evidence>